<feature type="region of interest" description="Disordered" evidence="8">
    <location>
        <begin position="450"/>
        <end position="473"/>
    </location>
</feature>
<feature type="transmembrane region" description="Helical" evidence="9">
    <location>
        <begin position="329"/>
        <end position="346"/>
    </location>
</feature>
<dbReference type="STRING" id="1737425.GCA_900049755_00009"/>
<feature type="transmembrane region" description="Helical" evidence="9">
    <location>
        <begin position="303"/>
        <end position="322"/>
    </location>
</feature>
<protein>
    <submittedName>
        <fullName evidence="10">Alpha-(1-&gt;3)-arabinofuranosyltransferase</fullName>
        <ecNumber evidence="10">2.4.2.47</ecNumber>
    </submittedName>
</protein>
<keyword evidence="6 9" id="KW-0472">Membrane</keyword>
<evidence type="ECO:0000313" key="10">
    <source>
        <dbReference type="EMBL" id="AWT26086.1"/>
    </source>
</evidence>
<comment type="similarity">
    <text evidence="7">Belongs to the glycosyltransferase 87 family.</text>
</comment>
<accession>A0A2Z3YNT3</accession>
<feature type="transmembrane region" description="Helical" evidence="9">
    <location>
        <begin position="352"/>
        <end position="368"/>
    </location>
</feature>
<dbReference type="InterPro" id="IPR018584">
    <property type="entry name" value="GT87"/>
</dbReference>
<evidence type="ECO:0000256" key="7">
    <source>
        <dbReference type="ARBA" id="ARBA00024033"/>
    </source>
</evidence>
<reference evidence="11" key="1">
    <citation type="submission" date="2017-11" db="EMBL/GenBank/DDBJ databases">
        <title>Otitis media/interna in a cat caused by the recently described species Corynebacterium provencense.</title>
        <authorList>
            <person name="Kittl S."/>
            <person name="Brodard I."/>
            <person name="Rychener L."/>
            <person name="Jores J."/>
            <person name="Roosje P."/>
            <person name="Gobeli Brawand S."/>
        </authorList>
    </citation>
    <scope>NUCLEOTIDE SEQUENCE [LARGE SCALE GENOMIC DNA]</scope>
    <source>
        <strain evidence="11">17KM38</strain>
    </source>
</reference>
<evidence type="ECO:0000256" key="9">
    <source>
        <dbReference type="SAM" id="Phobius"/>
    </source>
</evidence>
<evidence type="ECO:0000256" key="5">
    <source>
        <dbReference type="ARBA" id="ARBA00022989"/>
    </source>
</evidence>
<comment type="subcellular location">
    <subcellularLocation>
        <location evidence="1">Cell membrane</location>
        <topology evidence="1">Multi-pass membrane protein</topology>
    </subcellularLocation>
</comment>
<proteinExistence type="inferred from homology"/>
<feature type="transmembrane region" description="Helical" evidence="9">
    <location>
        <begin position="242"/>
        <end position="263"/>
    </location>
</feature>
<evidence type="ECO:0000256" key="4">
    <source>
        <dbReference type="ARBA" id="ARBA00022692"/>
    </source>
</evidence>
<keyword evidence="4 9" id="KW-0812">Transmembrane</keyword>
<dbReference type="GO" id="GO:0005886">
    <property type="term" value="C:plasma membrane"/>
    <property type="evidence" value="ECO:0007669"/>
    <property type="project" value="UniProtKB-SubCell"/>
</dbReference>
<feature type="region of interest" description="Disordered" evidence="8">
    <location>
        <begin position="1"/>
        <end position="20"/>
    </location>
</feature>
<feature type="compositionally biased region" description="Basic and acidic residues" evidence="8">
    <location>
        <begin position="452"/>
        <end position="461"/>
    </location>
</feature>
<feature type="compositionally biased region" description="Polar residues" evidence="8">
    <location>
        <begin position="464"/>
        <end position="473"/>
    </location>
</feature>
<feature type="transmembrane region" description="Helical" evidence="9">
    <location>
        <begin position="404"/>
        <end position="427"/>
    </location>
</feature>
<dbReference type="RefSeq" id="WP_227871234.1">
    <property type="nucleotide sequence ID" value="NZ_CP024988.1"/>
</dbReference>
<evidence type="ECO:0000256" key="1">
    <source>
        <dbReference type="ARBA" id="ARBA00004651"/>
    </source>
</evidence>
<evidence type="ECO:0000256" key="8">
    <source>
        <dbReference type="SAM" id="MobiDB-lite"/>
    </source>
</evidence>
<dbReference type="KEGG" id="cpre:Csp1_12860"/>
<organism evidence="10 11">
    <name type="scientific">Corynebacterium provencense</name>
    <dbReference type="NCBI Taxonomy" id="1737425"/>
    <lineage>
        <taxon>Bacteria</taxon>
        <taxon>Bacillati</taxon>
        <taxon>Actinomycetota</taxon>
        <taxon>Actinomycetes</taxon>
        <taxon>Mycobacteriales</taxon>
        <taxon>Corynebacteriaceae</taxon>
        <taxon>Corynebacterium</taxon>
    </lineage>
</organism>
<sequence>MTATTTTHSPAPGDPAPESGPGRFSRILTLAAWPLAVMTVLHRVIITPHNEHPTDDFTTVWSALHRFVTGTAVYVEDYTNDDPHYLYSPGGTLLLSPLGMVPSGVGRNGLILADAVAVILALALLTLLVRRRLTGPVLPVAVLVFFASETVTNTLQFSNVNGLLFFLEVVFLWMLLVDRGQAPVNLLATTGRSDRGTAAATGAPDAPPRWAGILGGVALGLAITVKPQFVVLLFLPLVRRQWRVLASGVGVPVVITGIGWLVVPDTDNYVNVLLPYLGEVRDYANSSLAGVGAHYGWSSLPVLALQAVAALCVLTAVLGLLWWRDSDPFMWAATTTSVLLTGVFLVSSLGQLYYTMMLIPVFFTVLCRRSVMHGTFIWFGVYLTLTLDDWYSDRWPGIGEILHYSLGTVGWSILLVASAVCVARWLAERRRSGQDTGPGALLRDLLAAPRHGSAERARTDGDSPESSGTPIRQ</sequence>
<keyword evidence="10" id="KW-0328">Glycosyltransferase</keyword>
<dbReference type="Pfam" id="PF09594">
    <property type="entry name" value="GT87"/>
    <property type="match status" value="1"/>
</dbReference>
<feature type="transmembrane region" description="Helical" evidence="9">
    <location>
        <begin position="27"/>
        <end position="46"/>
    </location>
</feature>
<feature type="transmembrane region" description="Helical" evidence="9">
    <location>
        <begin position="375"/>
        <end position="392"/>
    </location>
</feature>
<dbReference type="GO" id="GO:0016758">
    <property type="term" value="F:hexosyltransferase activity"/>
    <property type="evidence" value="ECO:0007669"/>
    <property type="project" value="InterPro"/>
</dbReference>
<dbReference type="Proteomes" id="UP000247696">
    <property type="component" value="Chromosome"/>
</dbReference>
<dbReference type="AlphaFoldDB" id="A0A2Z3YNT3"/>
<feature type="transmembrane region" description="Helical" evidence="9">
    <location>
        <begin position="160"/>
        <end position="177"/>
    </location>
</feature>
<keyword evidence="3 10" id="KW-0808">Transferase</keyword>
<evidence type="ECO:0000313" key="11">
    <source>
        <dbReference type="Proteomes" id="UP000247696"/>
    </source>
</evidence>
<evidence type="ECO:0000256" key="6">
    <source>
        <dbReference type="ARBA" id="ARBA00023136"/>
    </source>
</evidence>
<keyword evidence="11" id="KW-1185">Reference proteome</keyword>
<feature type="transmembrane region" description="Helical" evidence="9">
    <location>
        <begin position="210"/>
        <end position="235"/>
    </location>
</feature>
<evidence type="ECO:0000256" key="2">
    <source>
        <dbReference type="ARBA" id="ARBA00022475"/>
    </source>
</evidence>
<dbReference type="EMBL" id="CP024988">
    <property type="protein sequence ID" value="AWT26086.1"/>
    <property type="molecule type" value="Genomic_DNA"/>
</dbReference>
<keyword evidence="2" id="KW-1003">Cell membrane</keyword>
<keyword evidence="5 9" id="KW-1133">Transmembrane helix</keyword>
<gene>
    <name evidence="10" type="primary">aftC</name>
    <name evidence="10" type="ORF">Csp1_12860</name>
</gene>
<dbReference type="EC" id="2.4.2.47" evidence="10"/>
<feature type="transmembrane region" description="Helical" evidence="9">
    <location>
        <begin position="110"/>
        <end position="129"/>
    </location>
</feature>
<name>A0A2Z3YNT3_9CORY</name>
<evidence type="ECO:0000256" key="3">
    <source>
        <dbReference type="ARBA" id="ARBA00022679"/>
    </source>
</evidence>